<evidence type="ECO:0000259" key="4">
    <source>
        <dbReference type="SMART" id="SM00382"/>
    </source>
</evidence>
<dbReference type="PANTHER" id="PTHR19211">
    <property type="entry name" value="ATP-BINDING TRANSPORT PROTEIN-RELATED"/>
    <property type="match status" value="1"/>
</dbReference>
<feature type="domain" description="AAA+ ATPase" evidence="4">
    <location>
        <begin position="58"/>
        <end position="203"/>
    </location>
</feature>
<reference evidence="5" key="1">
    <citation type="submission" date="2019-08" db="EMBL/GenBank/DDBJ databases">
        <authorList>
            <person name="Kucharzyk K."/>
            <person name="Murdoch R.W."/>
            <person name="Higgins S."/>
            <person name="Loffler F."/>
        </authorList>
    </citation>
    <scope>NUCLEOTIDE SEQUENCE</scope>
</reference>
<organism evidence="5">
    <name type="scientific">bioreactor metagenome</name>
    <dbReference type="NCBI Taxonomy" id="1076179"/>
    <lineage>
        <taxon>unclassified sequences</taxon>
        <taxon>metagenomes</taxon>
        <taxon>ecological metagenomes</taxon>
    </lineage>
</organism>
<dbReference type="InterPro" id="IPR003593">
    <property type="entry name" value="AAA+_ATPase"/>
</dbReference>
<dbReference type="Gene3D" id="3.40.50.300">
    <property type="entry name" value="P-loop containing nucleotide triphosphate hydrolases"/>
    <property type="match status" value="2"/>
</dbReference>
<evidence type="ECO:0000256" key="3">
    <source>
        <dbReference type="ARBA" id="ARBA00022840"/>
    </source>
</evidence>
<dbReference type="GO" id="GO:0016887">
    <property type="term" value="F:ATP hydrolysis activity"/>
    <property type="evidence" value="ECO:0007669"/>
    <property type="project" value="InterPro"/>
</dbReference>
<dbReference type="SUPFAM" id="SSF52540">
    <property type="entry name" value="P-loop containing nucleoside triphosphate hydrolases"/>
    <property type="match status" value="1"/>
</dbReference>
<gene>
    <name evidence="5" type="ORF">SDC9_108186</name>
</gene>
<accession>A0A645B8E6</accession>
<name>A0A645B8E6_9ZZZZ</name>
<dbReference type="EMBL" id="VSSQ01018279">
    <property type="protein sequence ID" value="MPM61328.1"/>
    <property type="molecule type" value="Genomic_DNA"/>
</dbReference>
<dbReference type="InterPro" id="IPR003439">
    <property type="entry name" value="ABC_transporter-like_ATP-bd"/>
</dbReference>
<dbReference type="PANTHER" id="PTHR19211:SF14">
    <property type="entry name" value="ATP-BINDING CASSETTE SUB-FAMILY F MEMBER 1"/>
    <property type="match status" value="1"/>
</dbReference>
<keyword evidence="3" id="KW-0067">ATP-binding</keyword>
<keyword evidence="1" id="KW-0677">Repeat</keyword>
<sequence length="223" mass="24843">MLAQEIARQSMLNLKKSLDGITVQGTIARRRILLHSEPCALKMGPVRHLQLPLLEIPNTARIAIEGPNGVGKSTLLRYLASELDRVSVRYWKLEQELGKDESLSWFERFQALDATTKGELVSSVVRLGSDSNLFLGSALPSPGEMRKLIIAWALQESCELIILDEPTNHLDLPSRLALQQALSAFPGALVLVSHDRVFLEGLCSTRWSLDWKEHLGDSALFIH</sequence>
<dbReference type="AlphaFoldDB" id="A0A645B8E6"/>
<evidence type="ECO:0000256" key="1">
    <source>
        <dbReference type="ARBA" id="ARBA00022737"/>
    </source>
</evidence>
<protein>
    <recommendedName>
        <fullName evidence="4">AAA+ ATPase domain-containing protein</fullName>
    </recommendedName>
</protein>
<evidence type="ECO:0000313" key="5">
    <source>
        <dbReference type="EMBL" id="MPM61328.1"/>
    </source>
</evidence>
<dbReference type="InterPro" id="IPR027417">
    <property type="entry name" value="P-loop_NTPase"/>
</dbReference>
<dbReference type="SMART" id="SM00382">
    <property type="entry name" value="AAA"/>
    <property type="match status" value="1"/>
</dbReference>
<keyword evidence="2" id="KW-0547">Nucleotide-binding</keyword>
<dbReference type="GO" id="GO:0005524">
    <property type="term" value="F:ATP binding"/>
    <property type="evidence" value="ECO:0007669"/>
    <property type="project" value="UniProtKB-KW"/>
</dbReference>
<proteinExistence type="predicted"/>
<dbReference type="InterPro" id="IPR050611">
    <property type="entry name" value="ABCF"/>
</dbReference>
<comment type="caution">
    <text evidence="5">The sequence shown here is derived from an EMBL/GenBank/DDBJ whole genome shotgun (WGS) entry which is preliminary data.</text>
</comment>
<evidence type="ECO:0000256" key="2">
    <source>
        <dbReference type="ARBA" id="ARBA00022741"/>
    </source>
</evidence>
<dbReference type="Pfam" id="PF00005">
    <property type="entry name" value="ABC_tran"/>
    <property type="match status" value="1"/>
</dbReference>